<comment type="cofactor">
    <cofactor evidence="1">
        <name>Mo-bis(molybdopterin guanine dinucleotide)</name>
        <dbReference type="ChEBI" id="CHEBI:60539"/>
    </cofactor>
</comment>
<dbReference type="CDD" id="cd02766">
    <property type="entry name" value="MopB_3"/>
    <property type="match status" value="1"/>
</dbReference>
<reference evidence="9" key="1">
    <citation type="journal article" date="2023" name="Antonie Van Leeuwenhoek">
        <title>Mesoterricola silvestris gen. nov., sp. nov., Mesoterricola sediminis sp. nov., Geothrix oryzae sp. nov., Geothrix edaphica sp. nov., Geothrix rubra sp. nov., and Geothrix limicola sp. nov., six novel members of Acidobacteriota isolated from soils.</title>
        <authorList>
            <person name="Itoh H."/>
            <person name="Sugisawa Y."/>
            <person name="Mise K."/>
            <person name="Xu Z."/>
            <person name="Kuniyasu M."/>
            <person name="Ushijima N."/>
            <person name="Kawano K."/>
            <person name="Kobayashi E."/>
            <person name="Shiratori Y."/>
            <person name="Masuda Y."/>
            <person name="Senoo K."/>
        </authorList>
    </citation>
    <scope>NUCLEOTIDE SEQUENCE</scope>
    <source>
        <strain evidence="9">Red802</strain>
    </source>
</reference>
<feature type="domain" description="4Fe-4S Mo/W bis-MGD-type" evidence="8">
    <location>
        <begin position="3"/>
        <end position="60"/>
    </location>
</feature>
<dbReference type="Gene3D" id="3.40.228.10">
    <property type="entry name" value="Dimethylsulfoxide Reductase, domain 2"/>
    <property type="match status" value="1"/>
</dbReference>
<dbReference type="PROSITE" id="PS00490">
    <property type="entry name" value="MOLYBDOPTERIN_PROK_2"/>
    <property type="match status" value="1"/>
</dbReference>
<evidence type="ECO:0000256" key="7">
    <source>
        <dbReference type="ARBA" id="ARBA00023014"/>
    </source>
</evidence>
<keyword evidence="4" id="KW-0479">Metal-binding</keyword>
<proteinExistence type="inferred from homology"/>
<comment type="caution">
    <text evidence="9">The sequence shown here is derived from an EMBL/GenBank/DDBJ whole genome shotgun (WGS) entry which is preliminary data.</text>
</comment>
<dbReference type="InterPro" id="IPR009010">
    <property type="entry name" value="Asp_de-COase-like_dom_sf"/>
</dbReference>
<organism evidence="9 10">
    <name type="scientific">Geothrix edaphica</name>
    <dbReference type="NCBI Taxonomy" id="2927976"/>
    <lineage>
        <taxon>Bacteria</taxon>
        <taxon>Pseudomonadati</taxon>
        <taxon>Acidobacteriota</taxon>
        <taxon>Holophagae</taxon>
        <taxon>Holophagales</taxon>
        <taxon>Holophagaceae</taxon>
        <taxon>Geothrix</taxon>
    </lineage>
</organism>
<dbReference type="SUPFAM" id="SSF53706">
    <property type="entry name" value="Formate dehydrogenase/DMSO reductase, domains 1-3"/>
    <property type="match status" value="1"/>
</dbReference>
<evidence type="ECO:0000256" key="3">
    <source>
        <dbReference type="ARBA" id="ARBA00022505"/>
    </source>
</evidence>
<dbReference type="Proteomes" id="UP001165044">
    <property type="component" value="Unassembled WGS sequence"/>
</dbReference>
<dbReference type="InterPro" id="IPR006655">
    <property type="entry name" value="Mopterin_OxRdtase_prok_CS"/>
</dbReference>
<dbReference type="InterPro" id="IPR037920">
    <property type="entry name" value="YoaE_C"/>
</dbReference>
<keyword evidence="5" id="KW-0560">Oxidoreductase</keyword>
<dbReference type="PANTHER" id="PTHR43742">
    <property type="entry name" value="TRIMETHYLAMINE-N-OXIDE REDUCTASE"/>
    <property type="match status" value="1"/>
</dbReference>
<dbReference type="Pfam" id="PF04879">
    <property type="entry name" value="Molybdop_Fe4S4"/>
    <property type="match status" value="1"/>
</dbReference>
<evidence type="ECO:0000313" key="10">
    <source>
        <dbReference type="Proteomes" id="UP001165044"/>
    </source>
</evidence>
<dbReference type="EMBL" id="BSDC01000002">
    <property type="protein sequence ID" value="GLH67528.1"/>
    <property type="molecule type" value="Genomic_DNA"/>
</dbReference>
<keyword evidence="3" id="KW-0500">Molybdenum</keyword>
<dbReference type="RefSeq" id="WP_285608755.1">
    <property type="nucleotide sequence ID" value="NZ_BSDC01000002.1"/>
</dbReference>
<dbReference type="Gene3D" id="3.30.2070.10">
    <property type="entry name" value="Formate dehydrogenase/DMSO reductase"/>
    <property type="match status" value="1"/>
</dbReference>
<dbReference type="CDD" id="cd02786">
    <property type="entry name" value="MopB_CT_3"/>
    <property type="match status" value="1"/>
</dbReference>
<keyword evidence="10" id="KW-1185">Reference proteome</keyword>
<dbReference type="PANTHER" id="PTHR43742:SF6">
    <property type="entry name" value="OXIDOREDUCTASE YYAE-RELATED"/>
    <property type="match status" value="1"/>
</dbReference>
<evidence type="ECO:0000256" key="2">
    <source>
        <dbReference type="ARBA" id="ARBA00010312"/>
    </source>
</evidence>
<comment type="similarity">
    <text evidence="2">Belongs to the prokaryotic molybdopterin-containing oxidoreductase family.</text>
</comment>
<evidence type="ECO:0000256" key="6">
    <source>
        <dbReference type="ARBA" id="ARBA00023004"/>
    </source>
</evidence>
<dbReference type="Pfam" id="PF00384">
    <property type="entry name" value="Molybdopterin"/>
    <property type="match status" value="1"/>
</dbReference>
<dbReference type="Pfam" id="PF01568">
    <property type="entry name" value="Molydop_binding"/>
    <property type="match status" value="1"/>
</dbReference>
<evidence type="ECO:0000259" key="8">
    <source>
        <dbReference type="PROSITE" id="PS51669"/>
    </source>
</evidence>
<protein>
    <submittedName>
        <fullName evidence="9">Formate dehydrogenase</fullName>
    </submittedName>
</protein>
<evidence type="ECO:0000313" key="9">
    <source>
        <dbReference type="EMBL" id="GLH67528.1"/>
    </source>
</evidence>
<gene>
    <name evidence="9" type="ORF">GETHED_18920</name>
</gene>
<dbReference type="InterPro" id="IPR050612">
    <property type="entry name" value="Prok_Mopterin_Oxidored"/>
</dbReference>
<sequence>MPTSLHRSVCPYDCPDACGLLVTVEEGRAVAVAGDPEHPFTRGALCPKMNRYQDTVHHPERLTTPLRRTGAKGEGAFAPVSWEEALGEIAERWRRIIAAHGAEAILPYSYAGTMGLVQRNAGHAFFHRLGASKLDRTICSPAKSEGWALVMGGTPAPHPDACATSDLILLWGINAAATQVHSLHAVREAKRKGAQVWLIDTYAHATAPLCDRVVLVRPGTDGALALGILHLLDRMKLCDEAFLAAHVQGAAELRERILPDYPPERVEAITGVPAATVRELAEAYGRARDPHLRPGNGISRYGNGAMTLRTLACLPAFVGAYAKPGGGAFASTSTGGAFPMRLIEREDLLPGPVRTLNMNHLGWALNELRDPPVASLYVYHSNPAVVAPDQNAVLRGLAREDLFTVVHERFMTDTALFADLVLPATSSLEHSDLYRAYGSYCVQRARPAVAPVGESRSNLEVFQALARAMGFTEAVFSQSADNLIDALLAEPHPWRAGLDEGRLAAGFPVELDPGGGPDLRFQTPSGKVEILNPRDPEPLPRFLPPHSAGDPHPLQLVTAPAVQGLNSTFHEREELRRRMGRMALRVNPAEAAARGLADGGPVTAFNGLGEVAFTLEVTDKVPAGVAVAEGVWWRRFAPGDRTVNALTSQRLTDRGGGSTFYDNRVEVRAGWSGVLPVLRGHS</sequence>
<keyword evidence="6" id="KW-0408">Iron</keyword>
<dbReference type="InterPro" id="IPR006963">
    <property type="entry name" value="Mopterin_OxRdtase_4Fe-4S_dom"/>
</dbReference>
<dbReference type="Gene3D" id="2.40.40.20">
    <property type="match status" value="1"/>
</dbReference>
<name>A0ABQ5PZ13_9BACT</name>
<accession>A0ABQ5PZ13</accession>
<keyword evidence="7" id="KW-0411">Iron-sulfur</keyword>
<dbReference type="Gene3D" id="3.40.50.740">
    <property type="match status" value="1"/>
</dbReference>
<evidence type="ECO:0000256" key="1">
    <source>
        <dbReference type="ARBA" id="ARBA00001942"/>
    </source>
</evidence>
<evidence type="ECO:0000256" key="5">
    <source>
        <dbReference type="ARBA" id="ARBA00023002"/>
    </source>
</evidence>
<dbReference type="SMART" id="SM00926">
    <property type="entry name" value="Molybdop_Fe4S4"/>
    <property type="match status" value="1"/>
</dbReference>
<dbReference type="InterPro" id="IPR006657">
    <property type="entry name" value="MoPterin_dinucl-bd_dom"/>
</dbReference>
<dbReference type="Gene3D" id="2.20.25.90">
    <property type="entry name" value="ADC-like domains"/>
    <property type="match status" value="1"/>
</dbReference>
<evidence type="ECO:0000256" key="4">
    <source>
        <dbReference type="ARBA" id="ARBA00022723"/>
    </source>
</evidence>
<dbReference type="PROSITE" id="PS51669">
    <property type="entry name" value="4FE4S_MOW_BIS_MGD"/>
    <property type="match status" value="1"/>
</dbReference>
<dbReference type="InterPro" id="IPR006656">
    <property type="entry name" value="Mopterin_OxRdtase"/>
</dbReference>
<dbReference type="SUPFAM" id="SSF50692">
    <property type="entry name" value="ADC-like"/>
    <property type="match status" value="1"/>
</dbReference>